<evidence type="ECO:0000313" key="2">
    <source>
        <dbReference type="Proteomes" id="UP000499080"/>
    </source>
</evidence>
<sequence>MEFSPCLPFQPLVRLSLPWSPPFFPHNIRTSWKEIPGNYLCIFHSNCTYVSPLCSLPPFLGIWRECLVLLFSPIEIRPLEILSVFAIPTACASLLSKTSIPLCN</sequence>
<keyword evidence="2" id="KW-1185">Reference proteome</keyword>
<comment type="caution">
    <text evidence="1">The sequence shown here is derived from an EMBL/GenBank/DDBJ whole genome shotgun (WGS) entry which is preliminary data.</text>
</comment>
<evidence type="ECO:0000313" key="1">
    <source>
        <dbReference type="EMBL" id="GBM22935.1"/>
    </source>
</evidence>
<dbReference type="AlphaFoldDB" id="A0A4Y2E553"/>
<dbReference type="Proteomes" id="UP000499080">
    <property type="component" value="Unassembled WGS sequence"/>
</dbReference>
<dbReference type="EMBL" id="BGPR01000489">
    <property type="protein sequence ID" value="GBM22935.1"/>
    <property type="molecule type" value="Genomic_DNA"/>
</dbReference>
<name>A0A4Y2E553_ARAVE</name>
<proteinExistence type="predicted"/>
<organism evidence="1 2">
    <name type="scientific">Araneus ventricosus</name>
    <name type="common">Orbweaver spider</name>
    <name type="synonym">Epeira ventricosa</name>
    <dbReference type="NCBI Taxonomy" id="182803"/>
    <lineage>
        <taxon>Eukaryota</taxon>
        <taxon>Metazoa</taxon>
        <taxon>Ecdysozoa</taxon>
        <taxon>Arthropoda</taxon>
        <taxon>Chelicerata</taxon>
        <taxon>Arachnida</taxon>
        <taxon>Araneae</taxon>
        <taxon>Araneomorphae</taxon>
        <taxon>Entelegynae</taxon>
        <taxon>Araneoidea</taxon>
        <taxon>Araneidae</taxon>
        <taxon>Araneus</taxon>
    </lineage>
</organism>
<accession>A0A4Y2E553</accession>
<protein>
    <submittedName>
        <fullName evidence="1">Uncharacterized protein</fullName>
    </submittedName>
</protein>
<gene>
    <name evidence="1" type="ORF">AVEN_136356_1</name>
</gene>
<reference evidence="1 2" key="1">
    <citation type="journal article" date="2019" name="Sci. Rep.">
        <title>Orb-weaving spider Araneus ventricosus genome elucidates the spidroin gene catalogue.</title>
        <authorList>
            <person name="Kono N."/>
            <person name="Nakamura H."/>
            <person name="Ohtoshi R."/>
            <person name="Moran D.A.P."/>
            <person name="Shinohara A."/>
            <person name="Yoshida Y."/>
            <person name="Fujiwara M."/>
            <person name="Mori M."/>
            <person name="Tomita M."/>
            <person name="Arakawa K."/>
        </authorList>
    </citation>
    <scope>NUCLEOTIDE SEQUENCE [LARGE SCALE GENOMIC DNA]</scope>
</reference>